<keyword evidence="2" id="KW-0805">Transcription regulation</keyword>
<comment type="caution">
    <text evidence="6">The sequence shown here is derived from an EMBL/GenBank/DDBJ whole genome shotgun (WGS) entry which is preliminary data.</text>
</comment>
<dbReference type="Gene3D" id="1.10.10.10">
    <property type="entry name" value="Winged helix-like DNA-binding domain superfamily/Winged helix DNA-binding domain"/>
    <property type="match status" value="1"/>
</dbReference>
<dbReference type="Pfam" id="PF08281">
    <property type="entry name" value="Sigma70_r4_2"/>
    <property type="match status" value="1"/>
</dbReference>
<keyword evidence="3" id="KW-0731">Sigma factor</keyword>
<proteinExistence type="inferred from homology"/>
<dbReference type="InterPro" id="IPR013324">
    <property type="entry name" value="RNA_pol_sigma_r3/r4-like"/>
</dbReference>
<dbReference type="AlphaFoldDB" id="H0QJ86"/>
<dbReference type="InterPro" id="IPR013249">
    <property type="entry name" value="RNA_pol_sigma70_r4_t2"/>
</dbReference>
<dbReference type="GO" id="GO:0006352">
    <property type="term" value="P:DNA-templated transcription initiation"/>
    <property type="evidence" value="ECO:0007669"/>
    <property type="project" value="InterPro"/>
</dbReference>
<sequence length="58" mass="6328">MSLVVFEDFTIAAAAAVLKLTPGSAKTRMHRARQRMKTALTGTHYVPTPITVLEGERS</sequence>
<keyword evidence="7" id="KW-1185">Reference proteome</keyword>
<evidence type="ECO:0000256" key="1">
    <source>
        <dbReference type="ARBA" id="ARBA00010641"/>
    </source>
</evidence>
<reference evidence="6 7" key="1">
    <citation type="submission" date="2011-12" db="EMBL/GenBank/DDBJ databases">
        <title>Whole genome shotgun sequence of Arthrobacter globiformis NBRC 12137.</title>
        <authorList>
            <person name="Miyazawa S."/>
            <person name="Hosoyama A."/>
            <person name="Tsuchikane K."/>
            <person name="Katsumata H."/>
            <person name="Yamazaki S."/>
            <person name="Fujita N."/>
        </authorList>
    </citation>
    <scope>NUCLEOTIDE SEQUENCE [LARGE SCALE GENOMIC DNA]</scope>
    <source>
        <strain evidence="6 7">NBRC 12137</strain>
    </source>
</reference>
<evidence type="ECO:0000256" key="2">
    <source>
        <dbReference type="ARBA" id="ARBA00023015"/>
    </source>
</evidence>
<dbReference type="SUPFAM" id="SSF88659">
    <property type="entry name" value="Sigma3 and sigma4 domains of RNA polymerase sigma factors"/>
    <property type="match status" value="1"/>
</dbReference>
<evidence type="ECO:0000259" key="5">
    <source>
        <dbReference type="Pfam" id="PF08281"/>
    </source>
</evidence>
<feature type="domain" description="RNA polymerase sigma factor 70 region 4 type 2" evidence="5">
    <location>
        <begin position="3"/>
        <end position="36"/>
    </location>
</feature>
<dbReference type="InterPro" id="IPR036388">
    <property type="entry name" value="WH-like_DNA-bd_sf"/>
</dbReference>
<evidence type="ECO:0000256" key="4">
    <source>
        <dbReference type="ARBA" id="ARBA00023163"/>
    </source>
</evidence>
<name>H0QJ86_ARTG1</name>
<evidence type="ECO:0000313" key="7">
    <source>
        <dbReference type="Proteomes" id="UP000003828"/>
    </source>
</evidence>
<dbReference type="Proteomes" id="UP000003828">
    <property type="component" value="Unassembled WGS sequence"/>
</dbReference>
<keyword evidence="4" id="KW-0804">Transcription</keyword>
<organism evidence="6 7">
    <name type="scientific">Arthrobacter globiformis (strain ATCC 8010 / DSM 20124 / JCM 1332 / NBRC 12137 / NCIMB 8907 / NRRL B-2979 / 168)</name>
    <dbReference type="NCBI Taxonomy" id="1077972"/>
    <lineage>
        <taxon>Bacteria</taxon>
        <taxon>Bacillati</taxon>
        <taxon>Actinomycetota</taxon>
        <taxon>Actinomycetes</taxon>
        <taxon>Micrococcales</taxon>
        <taxon>Micrococcaceae</taxon>
        <taxon>Arthrobacter</taxon>
    </lineage>
</organism>
<protein>
    <recommendedName>
        <fullName evidence="5">RNA polymerase sigma factor 70 region 4 type 2 domain-containing protein</fullName>
    </recommendedName>
</protein>
<dbReference type="GO" id="GO:0016987">
    <property type="term" value="F:sigma factor activity"/>
    <property type="evidence" value="ECO:0007669"/>
    <property type="project" value="UniProtKB-KW"/>
</dbReference>
<comment type="similarity">
    <text evidence="1">Belongs to the sigma-70 factor family. ECF subfamily.</text>
</comment>
<dbReference type="EMBL" id="BAEG01000028">
    <property type="protein sequence ID" value="GAB12887.1"/>
    <property type="molecule type" value="Genomic_DNA"/>
</dbReference>
<evidence type="ECO:0000313" key="6">
    <source>
        <dbReference type="EMBL" id="GAB12887.1"/>
    </source>
</evidence>
<dbReference type="STRING" id="1077972.ARGLB_028_00120"/>
<dbReference type="GO" id="GO:0003677">
    <property type="term" value="F:DNA binding"/>
    <property type="evidence" value="ECO:0007669"/>
    <property type="project" value="InterPro"/>
</dbReference>
<accession>H0QJ86</accession>
<gene>
    <name evidence="6" type="ORF">ARGLB_028_00120</name>
</gene>
<evidence type="ECO:0000256" key="3">
    <source>
        <dbReference type="ARBA" id="ARBA00023082"/>
    </source>
</evidence>